<evidence type="ECO:0000313" key="2">
    <source>
        <dbReference type="Proteomes" id="UP000248198"/>
    </source>
</evidence>
<gene>
    <name evidence="1" type="ORF">B0O44_108231</name>
</gene>
<dbReference type="EMBL" id="QKLU01000008">
    <property type="protein sequence ID" value="PYF70802.1"/>
    <property type="molecule type" value="Genomic_DNA"/>
</dbReference>
<protein>
    <submittedName>
        <fullName evidence="1">Uncharacterized protein</fullName>
    </submittedName>
</protein>
<dbReference type="AlphaFoldDB" id="A0A318U9Y0"/>
<proteinExistence type="predicted"/>
<name>A0A318U9Y0_9SPHI</name>
<comment type="caution">
    <text evidence="1">The sequence shown here is derived from an EMBL/GenBank/DDBJ whole genome shotgun (WGS) entry which is preliminary data.</text>
</comment>
<evidence type="ECO:0000313" key="1">
    <source>
        <dbReference type="EMBL" id="PYF70802.1"/>
    </source>
</evidence>
<organism evidence="1 2">
    <name type="scientific">Pedobacter nutrimenti</name>
    <dbReference type="NCBI Taxonomy" id="1241337"/>
    <lineage>
        <taxon>Bacteria</taxon>
        <taxon>Pseudomonadati</taxon>
        <taxon>Bacteroidota</taxon>
        <taxon>Sphingobacteriia</taxon>
        <taxon>Sphingobacteriales</taxon>
        <taxon>Sphingobacteriaceae</taxon>
        <taxon>Pedobacter</taxon>
    </lineage>
</organism>
<sequence>MMTVTVLAIIESDTIPAAPLSKVMNERLRRFAAELQDKHLKDLDLLDPDCEDVVIYLGYDSKYNVRWKIVNDVSAAIESEVARHCALLGYVLWKGSTIYNFNSRN</sequence>
<dbReference type="Proteomes" id="UP000248198">
    <property type="component" value="Unassembled WGS sequence"/>
</dbReference>
<dbReference type="RefSeq" id="WP_245943760.1">
    <property type="nucleotide sequence ID" value="NZ_QKLU01000008.1"/>
</dbReference>
<reference evidence="1 2" key="1">
    <citation type="submission" date="2018-06" db="EMBL/GenBank/DDBJ databases">
        <title>Genomic Encyclopedia of Archaeal and Bacterial Type Strains, Phase II (KMG-II): from individual species to whole genera.</title>
        <authorList>
            <person name="Goeker M."/>
        </authorList>
    </citation>
    <scope>NUCLEOTIDE SEQUENCE [LARGE SCALE GENOMIC DNA]</scope>
    <source>
        <strain evidence="1 2">DSM 27372</strain>
    </source>
</reference>
<accession>A0A318U9Y0</accession>
<keyword evidence="2" id="KW-1185">Reference proteome</keyword>